<evidence type="ECO:0000313" key="4">
    <source>
        <dbReference type="EMBL" id="GAA5049548.1"/>
    </source>
</evidence>
<gene>
    <name evidence="4" type="ORF">GCM10023318_18560</name>
</gene>
<accession>A0ABP9K2K5</accession>
<proteinExistence type="predicted"/>
<dbReference type="InterPro" id="IPR000644">
    <property type="entry name" value="CBS_dom"/>
</dbReference>
<keyword evidence="5" id="KW-1185">Reference proteome</keyword>
<feature type="domain" description="CBS" evidence="3">
    <location>
        <begin position="8"/>
        <end position="67"/>
    </location>
</feature>
<dbReference type="EMBL" id="BAABJM010000002">
    <property type="protein sequence ID" value="GAA5049548.1"/>
    <property type="molecule type" value="Genomic_DNA"/>
</dbReference>
<comment type="caution">
    <text evidence="4">The sequence shown here is derived from an EMBL/GenBank/DDBJ whole genome shotgun (WGS) entry which is preliminary data.</text>
</comment>
<evidence type="ECO:0000259" key="3">
    <source>
        <dbReference type="PROSITE" id="PS51371"/>
    </source>
</evidence>
<dbReference type="RefSeq" id="WP_345494817.1">
    <property type="nucleotide sequence ID" value="NZ_BAABJM010000002.1"/>
</dbReference>
<keyword evidence="1 2" id="KW-0129">CBS domain</keyword>
<name>A0ABP9K2K5_9NOCA</name>
<dbReference type="InterPro" id="IPR044725">
    <property type="entry name" value="CBSX3_CBS_dom"/>
</dbReference>
<dbReference type="PROSITE" id="PS51371">
    <property type="entry name" value="CBS"/>
    <property type="match status" value="2"/>
</dbReference>
<organism evidence="4 5">
    <name type="scientific">Nocardia callitridis</name>
    <dbReference type="NCBI Taxonomy" id="648753"/>
    <lineage>
        <taxon>Bacteria</taxon>
        <taxon>Bacillati</taxon>
        <taxon>Actinomycetota</taxon>
        <taxon>Actinomycetes</taxon>
        <taxon>Mycobacteriales</taxon>
        <taxon>Nocardiaceae</taxon>
        <taxon>Nocardia</taxon>
    </lineage>
</organism>
<dbReference type="PANTHER" id="PTHR43080:SF2">
    <property type="entry name" value="CBS DOMAIN-CONTAINING PROTEIN"/>
    <property type="match status" value="1"/>
</dbReference>
<dbReference type="Proteomes" id="UP001500603">
    <property type="component" value="Unassembled WGS sequence"/>
</dbReference>
<protein>
    <submittedName>
        <fullName evidence="4">CBS domain-containing protein</fullName>
    </submittedName>
</protein>
<evidence type="ECO:0000256" key="1">
    <source>
        <dbReference type="ARBA" id="ARBA00023122"/>
    </source>
</evidence>
<dbReference type="Pfam" id="PF00571">
    <property type="entry name" value="CBS"/>
    <property type="match status" value="2"/>
</dbReference>
<dbReference type="Gene3D" id="3.10.580.10">
    <property type="entry name" value="CBS-domain"/>
    <property type="match status" value="1"/>
</dbReference>
<evidence type="ECO:0000313" key="5">
    <source>
        <dbReference type="Proteomes" id="UP001500603"/>
    </source>
</evidence>
<dbReference type="CDD" id="cd04623">
    <property type="entry name" value="CBS_pair_bac_euk"/>
    <property type="match status" value="1"/>
</dbReference>
<dbReference type="InterPro" id="IPR046342">
    <property type="entry name" value="CBS_dom_sf"/>
</dbReference>
<dbReference type="SMART" id="SM00116">
    <property type="entry name" value="CBS"/>
    <property type="match status" value="2"/>
</dbReference>
<dbReference type="SUPFAM" id="SSF54631">
    <property type="entry name" value="CBS-domain pair"/>
    <property type="match status" value="1"/>
</dbReference>
<sequence>MRIAEILRSKGATVTTVAPGTTVASLLGVLAEHNIGAVVVSPDGIRLAGIVTERDVVRHLHSRGAELLHTPVSAIMTADVRTCALDDQVDGLRNIMTEHRVRHLPVVVGDRLVGLVSIGDVVKSAISELTTEHQHLVEYVQGRY</sequence>
<dbReference type="PANTHER" id="PTHR43080">
    <property type="entry name" value="CBS DOMAIN-CONTAINING PROTEIN CBSX3, MITOCHONDRIAL"/>
    <property type="match status" value="1"/>
</dbReference>
<dbReference type="InterPro" id="IPR051257">
    <property type="entry name" value="Diverse_CBS-Domain"/>
</dbReference>
<feature type="domain" description="CBS" evidence="3">
    <location>
        <begin position="76"/>
        <end position="131"/>
    </location>
</feature>
<reference evidence="5" key="1">
    <citation type="journal article" date="2019" name="Int. J. Syst. Evol. Microbiol.">
        <title>The Global Catalogue of Microorganisms (GCM) 10K type strain sequencing project: providing services to taxonomists for standard genome sequencing and annotation.</title>
        <authorList>
            <consortium name="The Broad Institute Genomics Platform"/>
            <consortium name="The Broad Institute Genome Sequencing Center for Infectious Disease"/>
            <person name="Wu L."/>
            <person name="Ma J."/>
        </authorList>
    </citation>
    <scope>NUCLEOTIDE SEQUENCE [LARGE SCALE GENOMIC DNA]</scope>
    <source>
        <strain evidence="5">JCM 18298</strain>
    </source>
</reference>
<evidence type="ECO:0000256" key="2">
    <source>
        <dbReference type="PROSITE-ProRule" id="PRU00703"/>
    </source>
</evidence>